<gene>
    <name evidence="5" type="ORF">AMJ40_01515</name>
</gene>
<comment type="caution">
    <text evidence="5">The sequence shown here is derived from an EMBL/GenBank/DDBJ whole genome shotgun (WGS) entry which is preliminary data.</text>
</comment>
<dbReference type="GO" id="GO:0006508">
    <property type="term" value="P:proteolysis"/>
    <property type="evidence" value="ECO:0007669"/>
    <property type="project" value="InterPro"/>
</dbReference>
<protein>
    <recommendedName>
        <fullName evidence="7">Peptidase M16</fullName>
    </recommendedName>
</protein>
<dbReference type="GO" id="GO:0004222">
    <property type="term" value="F:metalloendopeptidase activity"/>
    <property type="evidence" value="ECO:0007669"/>
    <property type="project" value="InterPro"/>
</dbReference>
<comment type="similarity">
    <text evidence="1 2">Belongs to the peptidase M16 family.</text>
</comment>
<sequence>MDYSRDTLPGGVRVVTERIDHVRSVALGVWIDSGSRDETTGLNGISHLIEHMVFKGTKNRSAKEIALSLESLGGSLDGFTSKELTCYHARFLDEHLHIACDVLLDLLNNPVFDQDSLEKEKGVIAEEIKSYYDTPEDIVFDLLFRALFPDHPLSLNVLGKEGDVRRIHRKELADYMDAHYAQANTVVAAAGNVDHHELVKCLKKGFDFRPSRVRANRLPAGITPVVIEEKPQISQAHVAIGSRIFRYRDTRRYPLLVLNQILGSGMSSRLFQRLREDEGLVYTVSSFAELFSDTGLFGIYFAIDPKNVNRTFDNLKDEVSKVRREIPTQELLDAKSSLKGSIVISLESTTQRMMRLARGELYLSEYVSLDETLEQIDRVTGEAVQEILADLFVEGNQSIAIVSPTPVSLQ</sequence>
<dbReference type="InterPro" id="IPR011249">
    <property type="entry name" value="Metalloenz_LuxS/M16"/>
</dbReference>
<dbReference type="InterPro" id="IPR011765">
    <property type="entry name" value="Pept_M16_N"/>
</dbReference>
<evidence type="ECO:0000259" key="4">
    <source>
        <dbReference type="Pfam" id="PF05193"/>
    </source>
</evidence>
<evidence type="ECO:0008006" key="7">
    <source>
        <dbReference type="Google" id="ProtNLM"/>
    </source>
</evidence>
<evidence type="ECO:0000259" key="3">
    <source>
        <dbReference type="Pfam" id="PF00675"/>
    </source>
</evidence>
<dbReference type="PANTHER" id="PTHR11851">
    <property type="entry name" value="METALLOPROTEASE"/>
    <property type="match status" value="1"/>
</dbReference>
<feature type="domain" description="Peptidase M16 C-terminal" evidence="4">
    <location>
        <begin position="167"/>
        <end position="338"/>
    </location>
</feature>
<dbReference type="Proteomes" id="UP000051124">
    <property type="component" value="Unassembled WGS sequence"/>
</dbReference>
<dbReference type="PANTHER" id="PTHR11851:SF49">
    <property type="entry name" value="MITOCHONDRIAL-PROCESSING PEPTIDASE SUBUNIT ALPHA"/>
    <property type="match status" value="1"/>
</dbReference>
<evidence type="ECO:0000313" key="6">
    <source>
        <dbReference type="Proteomes" id="UP000051124"/>
    </source>
</evidence>
<feature type="domain" description="Peptidase M16 N-terminal" evidence="3">
    <location>
        <begin position="13"/>
        <end position="159"/>
    </location>
</feature>
<accession>A0A0S7WL56</accession>
<dbReference type="PROSITE" id="PS00143">
    <property type="entry name" value="INSULINASE"/>
    <property type="match status" value="1"/>
</dbReference>
<dbReference type="Pfam" id="PF00675">
    <property type="entry name" value="Peptidase_M16"/>
    <property type="match status" value="1"/>
</dbReference>
<dbReference type="InterPro" id="IPR050361">
    <property type="entry name" value="MPP/UQCRC_Complex"/>
</dbReference>
<dbReference type="InterPro" id="IPR001431">
    <property type="entry name" value="Pept_M16_Zn_BS"/>
</dbReference>
<dbReference type="Gene3D" id="3.30.830.10">
    <property type="entry name" value="Metalloenzyme, LuxS/M16 peptidase-like"/>
    <property type="match status" value="2"/>
</dbReference>
<dbReference type="FunFam" id="3.30.830.10:FF:000008">
    <property type="entry name" value="Mitochondrial-processing peptidase subunit beta"/>
    <property type="match status" value="1"/>
</dbReference>
<dbReference type="Pfam" id="PF05193">
    <property type="entry name" value="Peptidase_M16_C"/>
    <property type="match status" value="1"/>
</dbReference>
<dbReference type="AlphaFoldDB" id="A0A0S7WL56"/>
<evidence type="ECO:0000256" key="2">
    <source>
        <dbReference type="RuleBase" id="RU004447"/>
    </source>
</evidence>
<organism evidence="5 6">
    <name type="scientific">candidate division TA06 bacterium DG_26</name>
    <dbReference type="NCBI Taxonomy" id="1703771"/>
    <lineage>
        <taxon>Bacteria</taxon>
        <taxon>Bacteria division TA06</taxon>
    </lineage>
</organism>
<name>A0A0S7WL56_UNCT6</name>
<dbReference type="InterPro" id="IPR007863">
    <property type="entry name" value="Peptidase_M16_C"/>
</dbReference>
<evidence type="ECO:0000256" key="1">
    <source>
        <dbReference type="ARBA" id="ARBA00007261"/>
    </source>
</evidence>
<reference evidence="5 6" key="1">
    <citation type="journal article" date="2015" name="Microbiome">
        <title>Genomic resolution of linkages in carbon, nitrogen, and sulfur cycling among widespread estuary sediment bacteria.</title>
        <authorList>
            <person name="Baker B.J."/>
            <person name="Lazar C.S."/>
            <person name="Teske A.P."/>
            <person name="Dick G.J."/>
        </authorList>
    </citation>
    <scope>NUCLEOTIDE SEQUENCE [LARGE SCALE GENOMIC DNA]</scope>
    <source>
        <strain evidence="5">DG_26</strain>
    </source>
</reference>
<dbReference type="SUPFAM" id="SSF63411">
    <property type="entry name" value="LuxS/MPP-like metallohydrolase"/>
    <property type="match status" value="2"/>
</dbReference>
<dbReference type="GO" id="GO:0046872">
    <property type="term" value="F:metal ion binding"/>
    <property type="evidence" value="ECO:0007669"/>
    <property type="project" value="InterPro"/>
</dbReference>
<evidence type="ECO:0000313" key="5">
    <source>
        <dbReference type="EMBL" id="KPJ50901.1"/>
    </source>
</evidence>
<dbReference type="EMBL" id="LIZT01000010">
    <property type="protein sequence ID" value="KPJ50901.1"/>
    <property type="molecule type" value="Genomic_DNA"/>
</dbReference>
<proteinExistence type="inferred from homology"/>